<organism evidence="2 3">
    <name type="scientific">Acanthaster planci</name>
    <name type="common">Crown-of-thorns starfish</name>
    <dbReference type="NCBI Taxonomy" id="133434"/>
    <lineage>
        <taxon>Eukaryota</taxon>
        <taxon>Metazoa</taxon>
        <taxon>Echinodermata</taxon>
        <taxon>Eleutherozoa</taxon>
        <taxon>Asterozoa</taxon>
        <taxon>Asteroidea</taxon>
        <taxon>Valvatacea</taxon>
        <taxon>Valvatida</taxon>
        <taxon>Acanthasteridae</taxon>
        <taxon>Acanthaster</taxon>
    </lineage>
</organism>
<dbReference type="OrthoDB" id="10068969at2759"/>
<dbReference type="PROSITE" id="PS50994">
    <property type="entry name" value="INTEGRASE"/>
    <property type="match status" value="1"/>
</dbReference>
<dbReference type="InterPro" id="IPR001584">
    <property type="entry name" value="Integrase_cat-core"/>
</dbReference>
<evidence type="ECO:0000313" key="2">
    <source>
        <dbReference type="Proteomes" id="UP000694845"/>
    </source>
</evidence>
<dbReference type="PANTHER" id="PTHR47331:SF8">
    <property type="match status" value="1"/>
</dbReference>
<dbReference type="KEGG" id="aplc:110984948"/>
<name>A0A8B7Z6N2_ACAPL</name>
<proteinExistence type="predicted"/>
<dbReference type="InterPro" id="IPR012337">
    <property type="entry name" value="RNaseH-like_sf"/>
</dbReference>
<dbReference type="GO" id="GO:0003676">
    <property type="term" value="F:nucleic acid binding"/>
    <property type="evidence" value="ECO:0007669"/>
    <property type="project" value="InterPro"/>
</dbReference>
<dbReference type="InterPro" id="IPR036397">
    <property type="entry name" value="RNaseH_sf"/>
</dbReference>
<dbReference type="OMA" id="RAFHIEV"/>
<dbReference type="Gene3D" id="3.30.420.10">
    <property type="entry name" value="Ribonuclease H-like superfamily/Ribonuclease H"/>
    <property type="match status" value="1"/>
</dbReference>
<dbReference type="InterPro" id="IPR040676">
    <property type="entry name" value="DUF5641"/>
</dbReference>
<dbReference type="PANTHER" id="PTHR47331">
    <property type="entry name" value="PHD-TYPE DOMAIN-CONTAINING PROTEIN"/>
    <property type="match status" value="1"/>
</dbReference>
<gene>
    <name evidence="3" type="primary">LOC110984948</name>
</gene>
<protein>
    <submittedName>
        <fullName evidence="3">Uncharacterized protein LOC110984948</fullName>
    </submittedName>
</protein>
<dbReference type="GeneID" id="110984948"/>
<evidence type="ECO:0000259" key="1">
    <source>
        <dbReference type="PROSITE" id="PS50994"/>
    </source>
</evidence>
<dbReference type="Proteomes" id="UP000694845">
    <property type="component" value="Unplaced"/>
</dbReference>
<evidence type="ECO:0000313" key="3">
    <source>
        <dbReference type="RefSeq" id="XP_022101303.1"/>
    </source>
</evidence>
<feature type="domain" description="Integrase catalytic" evidence="1">
    <location>
        <begin position="133"/>
        <end position="318"/>
    </location>
</feature>
<dbReference type="Pfam" id="PF18701">
    <property type="entry name" value="DUF5641"/>
    <property type="match status" value="1"/>
</dbReference>
<dbReference type="GO" id="GO:0015074">
    <property type="term" value="P:DNA integration"/>
    <property type="evidence" value="ECO:0007669"/>
    <property type="project" value="InterPro"/>
</dbReference>
<reference evidence="3" key="1">
    <citation type="submission" date="2025-08" db="UniProtKB">
        <authorList>
            <consortium name="RefSeq"/>
        </authorList>
    </citation>
    <scope>IDENTIFICATION</scope>
</reference>
<accession>A0A8B7Z6N2</accession>
<keyword evidence="2" id="KW-1185">Reference proteome</keyword>
<dbReference type="RefSeq" id="XP_022101303.1">
    <property type="nucleotide sequence ID" value="XM_022245611.1"/>
</dbReference>
<sequence>MVQEQFYQKELSCLHKGASLPRGSPLQDLSPMLNPDWLICVGGGLRNSSLPVVLKHPVLIPGKSHIARLLILHYHSVGHPGRQMTEGSLREAGFWITGCKRVVSSVIYHCVVCRKLRGRLVLQRMADLPEERLKPGPPFSQVGVDCFGSWEVVTRRTRGGVAQSKRMGMIFSCLTSRAFHIEVLEELSTSSCINALRRFTALRGKVQVFWSGRGSNFVGVMNYKLFQSYLEKSNTEWKLNPPHAPHMGGAWERLIGVTKRILNGILLETKHRSLTHEMLVTFMAEVMAIVNARPLVPLSSDPEDISFLTPSMLLTQKHRSVEEVVIEDCTSNMYTAQWKMVQILADRFWKQWRLRYLQSLQQRRKRISSERNMAAGDIVLLRDKDVSRNW</sequence>
<dbReference type="AlphaFoldDB" id="A0A8B7Z6N2"/>
<dbReference type="SUPFAM" id="SSF53098">
    <property type="entry name" value="Ribonuclease H-like"/>
    <property type="match status" value="1"/>
</dbReference>